<dbReference type="VEuPathDB" id="TriTrypDB:TvY486_0702630"/>
<evidence type="ECO:0000259" key="2">
    <source>
        <dbReference type="Pfam" id="PF25805"/>
    </source>
</evidence>
<evidence type="ECO:0000313" key="3">
    <source>
        <dbReference type="EMBL" id="CCC48929.1"/>
    </source>
</evidence>
<dbReference type="Pfam" id="PF25805">
    <property type="entry name" value="IQUB"/>
    <property type="match status" value="1"/>
</dbReference>
<dbReference type="PANTHER" id="PTHR21074">
    <property type="entry name" value="IQ AND UBIQUITIN-LIKE DOMAIN-CONTAINING PROTEIN"/>
    <property type="match status" value="1"/>
</dbReference>
<feature type="region of interest" description="Disordered" evidence="1">
    <location>
        <begin position="48"/>
        <end position="93"/>
    </location>
</feature>
<dbReference type="InterPro" id="IPR057887">
    <property type="entry name" value="IQUB_helical"/>
</dbReference>
<reference evidence="3" key="1">
    <citation type="journal article" date="2012" name="Proc. Natl. Acad. Sci. U.S.A.">
        <title>Antigenic diversity is generated by distinct evolutionary mechanisms in African trypanosome species.</title>
        <authorList>
            <person name="Jackson A.P."/>
            <person name="Berry A."/>
            <person name="Aslett M."/>
            <person name="Allison H.C."/>
            <person name="Burton P."/>
            <person name="Vavrova-Anderson J."/>
            <person name="Brown R."/>
            <person name="Browne H."/>
            <person name="Corton N."/>
            <person name="Hauser H."/>
            <person name="Gamble J."/>
            <person name="Gilderthorp R."/>
            <person name="Marcello L."/>
            <person name="McQuillan J."/>
            <person name="Otto T.D."/>
            <person name="Quail M.A."/>
            <person name="Sanders M.J."/>
            <person name="van Tonder A."/>
            <person name="Ginger M.L."/>
            <person name="Field M.C."/>
            <person name="Barry J.D."/>
            <person name="Hertz-Fowler C."/>
            <person name="Berriman M."/>
        </authorList>
    </citation>
    <scope>NUCLEOTIDE SEQUENCE</scope>
    <source>
        <strain evidence="3">Y486</strain>
    </source>
</reference>
<dbReference type="InterPro" id="IPR037695">
    <property type="entry name" value="IQUB"/>
</dbReference>
<accession>G0TY84</accession>
<feature type="compositionally biased region" description="Low complexity" evidence="1">
    <location>
        <begin position="49"/>
        <end position="60"/>
    </location>
</feature>
<evidence type="ECO:0000256" key="1">
    <source>
        <dbReference type="SAM" id="MobiDB-lite"/>
    </source>
</evidence>
<protein>
    <recommendedName>
        <fullName evidence="2">IQ motif and ubiquitin-like domain-containing protein</fullName>
    </recommendedName>
</protein>
<name>G0TY84_TRYVY</name>
<feature type="domain" description="IQ motif and ubiquitin-like" evidence="2">
    <location>
        <begin position="589"/>
        <end position="706"/>
    </location>
</feature>
<dbReference type="AlphaFoldDB" id="G0TY84"/>
<gene>
    <name evidence="3" type="ORF">TVY486_0702630</name>
</gene>
<dbReference type="PROSITE" id="PS50096">
    <property type="entry name" value="IQ"/>
    <property type="match status" value="1"/>
</dbReference>
<proteinExistence type="predicted"/>
<dbReference type="EMBL" id="HE573023">
    <property type="protein sequence ID" value="CCC48929.1"/>
    <property type="molecule type" value="Genomic_DNA"/>
</dbReference>
<organism evidence="3">
    <name type="scientific">Trypanosoma vivax (strain Y486)</name>
    <dbReference type="NCBI Taxonomy" id="1055687"/>
    <lineage>
        <taxon>Eukaryota</taxon>
        <taxon>Discoba</taxon>
        <taxon>Euglenozoa</taxon>
        <taxon>Kinetoplastea</taxon>
        <taxon>Metakinetoplastina</taxon>
        <taxon>Trypanosomatida</taxon>
        <taxon>Trypanosomatidae</taxon>
        <taxon>Trypanosoma</taxon>
        <taxon>Duttonella</taxon>
    </lineage>
</organism>
<sequence length="734" mass="82291">MCLSVLLIDLLRSFHTFHNFFLSVIKQLHTVIIAGKVKFFQIKMQEGGSESPFDQFSSSSAQRTQRRGAQDDPEGTTNEIAQGHAGESGVPGKSLQSIELHGEQTEVPGSLEASDHVERGEIDEAPRSLMVGADVSQAVNAWKEKEELPITDAATLVIGTGVPEPELPSCGVQAGDGDDCTAPQPSQMQAQFVPQLRPEKYIVEADVSVTVYATVYPMAFSTTVRCPGCSKGVIHTRLLYETLAARFGVHPEIILLFCRGERLRFGATTSYVQGSSSSEGCIWVDVHFKGDSVPEHLRNVLKGESFVRCLRTRARLEPICPADLIAARQRGLTFGEAIQEVHERTKPENTVLVTVINDPNGTAHPFLGGYRLKADHSRVFYHAATQLSSPGDVTLSKLQYGPVAVSRASRKTQTYGVSRSCQTLREGRTQTQRPDYEVDDRFDEIVIAKPYFSSRELHTLQCKVIVVIQKMYRKWKARKVYRELAEARQAVLDKAAMQAAEEEAEKCRREEFELRRRVVPKTADDFDTLRRELEAWRAGEAERITTDKSLNEDQKRTALTDLTKKEVKLLMELETLRVDVMKDRRTRRFQNVLQAMTLAKECGSVSVITQAAERARELRELYISLSETPKTVEGRLDTLLHVKWTVKEFDVPLCRDIVELIDREADLLQRGRTACSLKGLRMRIENLFKRFIATPEYNPAVDEVVKGTRFGVVVDGDAAKVVVSSRRIKPANVL</sequence>
<dbReference type="PANTHER" id="PTHR21074:SF0">
    <property type="entry name" value="IQ AND UBIQUITIN-LIKE DOMAIN-CONTAINING PROTEIN"/>
    <property type="match status" value="1"/>
</dbReference>